<dbReference type="AlphaFoldDB" id="A0A7W7DQT4"/>
<organism evidence="1 2">
    <name type="scientific">Streptomyces luteogriseus</name>
    <dbReference type="NCBI Taxonomy" id="68233"/>
    <lineage>
        <taxon>Bacteria</taxon>
        <taxon>Bacillati</taxon>
        <taxon>Actinomycetota</taxon>
        <taxon>Actinomycetes</taxon>
        <taxon>Kitasatosporales</taxon>
        <taxon>Streptomycetaceae</taxon>
        <taxon>Streptomyces</taxon>
    </lineage>
</organism>
<protein>
    <submittedName>
        <fullName evidence="1">DNA-binding transcriptional LysR family regulator</fullName>
    </submittedName>
</protein>
<keyword evidence="2" id="KW-1185">Reference proteome</keyword>
<keyword evidence="1" id="KW-0238">DNA-binding</keyword>
<dbReference type="EMBL" id="JACHMS010000001">
    <property type="protein sequence ID" value="MBB4715057.1"/>
    <property type="molecule type" value="Genomic_DNA"/>
</dbReference>
<reference evidence="1 2" key="1">
    <citation type="submission" date="2020-08" db="EMBL/GenBank/DDBJ databases">
        <title>Sequencing the genomes of 1000 actinobacteria strains.</title>
        <authorList>
            <person name="Klenk H.-P."/>
        </authorList>
    </citation>
    <scope>NUCLEOTIDE SEQUENCE [LARGE SCALE GENOMIC DNA]</scope>
    <source>
        <strain evidence="1 2">DSM 40483</strain>
    </source>
</reference>
<dbReference type="Proteomes" id="UP000565089">
    <property type="component" value="Unassembled WGS sequence"/>
</dbReference>
<gene>
    <name evidence="1" type="ORF">BJ965_004939</name>
</gene>
<dbReference type="GO" id="GO:0003677">
    <property type="term" value="F:DNA binding"/>
    <property type="evidence" value="ECO:0007669"/>
    <property type="project" value="UniProtKB-KW"/>
</dbReference>
<proteinExistence type="predicted"/>
<accession>A0A7W7DQT4</accession>
<comment type="caution">
    <text evidence="1">The sequence shown here is derived from an EMBL/GenBank/DDBJ whole genome shotgun (WGS) entry which is preliminary data.</text>
</comment>
<sequence>MPDTGNQEREAHPRFAAGIGAALIPRPGRGPLPAGVVEVPPDPMPVRRLYALWRAGAARRPATAERVRVLGAGWPDAAARPPR</sequence>
<evidence type="ECO:0000313" key="2">
    <source>
        <dbReference type="Proteomes" id="UP000565089"/>
    </source>
</evidence>
<name>A0A7W7DQT4_9ACTN</name>
<evidence type="ECO:0000313" key="1">
    <source>
        <dbReference type="EMBL" id="MBB4715057.1"/>
    </source>
</evidence>